<sequence>MAAGKRRRTGVDSFLDVAAVEDGNDEDEVESEVEERFEVSDDDDDNDSTSARKQVTPEAHEDQQAFIDALCDDLTARYVRDPKPDERPSPRPQTPLFLPSSSESPMPTYPSMSPRLSRPTSQIPLVDRMDPWERIHTLNRNAEIANTSTLDRGYIREEKKRYSRAVSTRLREYVGPLEWVTVCSGTYRGDVGIAISLPRDDEDDEEDREREEILQNKLKYNPAKKRRLEHEKDIEQMRAEQREFIHELRHEKRGVDFLELEDLRCKRDEFQVLLVPRHPLSEREKSELQQEDPDIIRPFASETDGSSVHRNPPRLFNAKEYDNVEKVKVGELKLYRYNNSMFVREGLLITNYHRKDLLLATSIPLKLEKAFRESNHFILQSSPFPHPSGWSFDDGEDVVWTDPSPPSASNQTPRRGMIVTFKHLQVQARLSNPQTAIVSTKVDAEQLLQSIVGPVDYANETPEGRFLREKKEEETRREQRMLQEVVSKGEHAAQVRHLLKPHKKDDWVIIMTGKDRGKHGRVLARYEDVITVIIPEYHIFATCHVNAAKRIPSPVERDTRLDVFGTRRELVPVPWVGIEVRVTRGPQSGCIGRVEMVERVEGRFGRRLMVGLWVGALKKLVFADHDHILTTLAQRLRDAQPLSERQNVIYGISRSLLTGREPWLGTRVRITKGQLKGQLGLVRGVNVTFETNNLQKDRHVLGKTLSNRKGIQLRIELETHMAVNTGLATVDYLRVRDTKSGRLLNQAYPVRSGSFYDFRPDLEELPVIVEELDRSEGPGTPQWTREEMETMRSDTTPGPHWDPHSISPYPISAISTPQWSGHEIADMRFGTNPESAWDPNASSPLPVGTTVSSPPSPNPEPDNEPLNPSEQAAADRLEEFCLQAFREAEEEETAQAAASVPQHWILHPKLVGLRVQACVEDQDVYLDIVARGNGATAQRKVDGTNRSIHDISTVQRARDLIKPSTEKNLMVVVGGDPEHIGKLVRRVSNFYLGSKSEENHWMILAVIEKTSPTAVENLTSERLELDPKTMLARVYESKKNRAVGTDYMKIIRNAALASNRRMVPVRPLS</sequence>
<reference evidence="5 6" key="1">
    <citation type="submission" date="2024-05" db="EMBL/GenBank/DDBJ databases">
        <title>A draft genome resource for the thread blight pathogen Marasmius tenuissimus strain MS-2.</title>
        <authorList>
            <person name="Yulfo-Soto G.E."/>
            <person name="Baruah I.K."/>
            <person name="Amoako-Attah I."/>
            <person name="Bukari Y."/>
            <person name="Meinhardt L.W."/>
            <person name="Bailey B.A."/>
            <person name="Cohen S.P."/>
        </authorList>
    </citation>
    <scope>NUCLEOTIDE SEQUENCE [LARGE SCALE GENOMIC DNA]</scope>
    <source>
        <strain evidence="5 6">MS-2</strain>
    </source>
</reference>
<keyword evidence="2" id="KW-0687">Ribonucleoprotein</keyword>
<feature type="compositionally biased region" description="Acidic residues" evidence="3">
    <location>
        <begin position="22"/>
        <end position="33"/>
    </location>
</feature>
<dbReference type="Proteomes" id="UP001437256">
    <property type="component" value="Unassembled WGS sequence"/>
</dbReference>
<evidence type="ECO:0000313" key="5">
    <source>
        <dbReference type="EMBL" id="KAL0058450.1"/>
    </source>
</evidence>
<proteinExistence type="predicted"/>
<evidence type="ECO:0000259" key="4">
    <source>
        <dbReference type="SMART" id="SM00739"/>
    </source>
</evidence>
<accession>A0ABR2ZAR6</accession>
<feature type="compositionally biased region" description="Low complexity" evidence="3">
    <location>
        <begin position="842"/>
        <end position="853"/>
    </location>
</feature>
<dbReference type="PROSITE" id="PS01108">
    <property type="entry name" value="RIBOSOMAL_L24"/>
    <property type="match status" value="1"/>
</dbReference>
<keyword evidence="1" id="KW-0689">Ribosomal protein</keyword>
<feature type="domain" description="KOW" evidence="4">
    <location>
        <begin position="661"/>
        <end position="688"/>
    </location>
</feature>
<dbReference type="SUPFAM" id="SSF50104">
    <property type="entry name" value="Translation proteins SH3-like domain"/>
    <property type="match status" value="1"/>
</dbReference>
<dbReference type="InterPro" id="IPR005824">
    <property type="entry name" value="KOW"/>
</dbReference>
<feature type="domain" description="KOW" evidence="4">
    <location>
        <begin position="501"/>
        <end position="528"/>
    </location>
</feature>
<feature type="domain" description="KOW" evidence="4">
    <location>
        <begin position="173"/>
        <end position="200"/>
    </location>
</feature>
<feature type="region of interest" description="Disordered" evidence="3">
    <location>
        <begin position="17"/>
        <end position="64"/>
    </location>
</feature>
<dbReference type="EMBL" id="JBBXMP010000313">
    <property type="protein sequence ID" value="KAL0058450.1"/>
    <property type="molecule type" value="Genomic_DNA"/>
</dbReference>
<feature type="region of interest" description="Disordered" evidence="3">
    <location>
        <begin position="79"/>
        <end position="119"/>
    </location>
</feature>
<feature type="compositionally biased region" description="Basic and acidic residues" evidence="3">
    <location>
        <begin position="79"/>
        <end position="89"/>
    </location>
</feature>
<gene>
    <name evidence="5" type="ORF">AAF712_014877</name>
</gene>
<feature type="domain" description="KOW" evidence="4">
    <location>
        <begin position="573"/>
        <end position="600"/>
    </location>
</feature>
<evidence type="ECO:0000256" key="2">
    <source>
        <dbReference type="ARBA" id="ARBA00023274"/>
    </source>
</evidence>
<keyword evidence="6" id="KW-1185">Reference proteome</keyword>
<evidence type="ECO:0000256" key="3">
    <source>
        <dbReference type="SAM" id="MobiDB-lite"/>
    </source>
</evidence>
<evidence type="ECO:0000313" key="6">
    <source>
        <dbReference type="Proteomes" id="UP001437256"/>
    </source>
</evidence>
<name>A0ABR2ZAR6_9AGAR</name>
<dbReference type="InterPro" id="IPR005825">
    <property type="entry name" value="Ribosomal_uL24_CS"/>
</dbReference>
<dbReference type="InterPro" id="IPR008991">
    <property type="entry name" value="Translation_prot_SH3-like_sf"/>
</dbReference>
<protein>
    <recommendedName>
        <fullName evidence="4">KOW domain-containing protein</fullName>
    </recommendedName>
</protein>
<organism evidence="5 6">
    <name type="scientific">Marasmius tenuissimus</name>
    <dbReference type="NCBI Taxonomy" id="585030"/>
    <lineage>
        <taxon>Eukaryota</taxon>
        <taxon>Fungi</taxon>
        <taxon>Dikarya</taxon>
        <taxon>Basidiomycota</taxon>
        <taxon>Agaricomycotina</taxon>
        <taxon>Agaricomycetes</taxon>
        <taxon>Agaricomycetidae</taxon>
        <taxon>Agaricales</taxon>
        <taxon>Marasmiineae</taxon>
        <taxon>Marasmiaceae</taxon>
        <taxon>Marasmius</taxon>
    </lineage>
</organism>
<feature type="region of interest" description="Disordered" evidence="3">
    <location>
        <begin position="829"/>
        <end position="870"/>
    </location>
</feature>
<evidence type="ECO:0000256" key="1">
    <source>
        <dbReference type="ARBA" id="ARBA00022980"/>
    </source>
</evidence>
<dbReference type="CDD" id="cd06089">
    <property type="entry name" value="KOW_RPL26"/>
    <property type="match status" value="1"/>
</dbReference>
<dbReference type="SMART" id="SM00739">
    <property type="entry name" value="KOW"/>
    <property type="match status" value="4"/>
</dbReference>
<dbReference type="InterPro" id="IPR041988">
    <property type="entry name" value="Ribosomal_uL24_KOW"/>
</dbReference>
<comment type="caution">
    <text evidence="5">The sequence shown here is derived from an EMBL/GenBank/DDBJ whole genome shotgun (WGS) entry which is preliminary data.</text>
</comment>